<protein>
    <submittedName>
        <fullName evidence="1">3-methyladenine DNA glycosylase</fullName>
    </submittedName>
</protein>
<dbReference type="AlphaFoldDB" id="A0A3A3ZAV9"/>
<accession>A0A3A3ZAV9</accession>
<sequence>MEVLAEPVWRARRAAHEARVDAWTAGHRERARTGRAHPVEDFLFTYYSQRPARLRRWSPGAGVVCAGGDELLGTPGFVAVDGGAAVEPLPAARRAAAASVRTLLARTAGRAPSYGCFGLHEWAMVHRQEQAEVRHAAWPLRLGPKGTTAVVERSRVRCSHVDAFRFFTPTARPLNELQPTRATQADLEQPGCLHATMDLYKWAYKHSPQVPSELVGDCFALAREVRELDMRASPYDLSALGYAPVAVEEPAGRAEYAAAQRAFAERAAPLRARLVAALDALLA</sequence>
<dbReference type="EMBL" id="QZEZ01000001">
    <property type="protein sequence ID" value="RJK98226.1"/>
    <property type="molecule type" value="Genomic_DNA"/>
</dbReference>
<name>A0A3A3ZAV9_9ACTN</name>
<proteinExistence type="predicted"/>
<organism evidence="1 2">
    <name type="scientific">Vallicoccus soli</name>
    <dbReference type="NCBI Taxonomy" id="2339232"/>
    <lineage>
        <taxon>Bacteria</taxon>
        <taxon>Bacillati</taxon>
        <taxon>Actinomycetota</taxon>
        <taxon>Actinomycetes</taxon>
        <taxon>Motilibacterales</taxon>
        <taxon>Vallicoccaceae</taxon>
        <taxon>Vallicoccus</taxon>
    </lineage>
</organism>
<dbReference type="OrthoDB" id="9790578at2"/>
<comment type="caution">
    <text evidence="1">The sequence shown here is derived from an EMBL/GenBank/DDBJ whole genome shotgun (WGS) entry which is preliminary data.</text>
</comment>
<gene>
    <name evidence="1" type="ORF">D5H78_04840</name>
</gene>
<reference evidence="1 2" key="1">
    <citation type="submission" date="2018-09" db="EMBL/GenBank/DDBJ databases">
        <title>YIM 75000 draft genome.</title>
        <authorList>
            <person name="Tang S."/>
            <person name="Feng Y."/>
        </authorList>
    </citation>
    <scope>NUCLEOTIDE SEQUENCE [LARGE SCALE GENOMIC DNA]</scope>
    <source>
        <strain evidence="1 2">YIM 75000</strain>
    </source>
</reference>
<dbReference type="Proteomes" id="UP000265614">
    <property type="component" value="Unassembled WGS sequence"/>
</dbReference>
<keyword evidence="2" id="KW-1185">Reference proteome</keyword>
<dbReference type="RefSeq" id="WP_119949151.1">
    <property type="nucleotide sequence ID" value="NZ_QZEZ01000001.1"/>
</dbReference>
<evidence type="ECO:0000313" key="2">
    <source>
        <dbReference type="Proteomes" id="UP000265614"/>
    </source>
</evidence>
<evidence type="ECO:0000313" key="1">
    <source>
        <dbReference type="EMBL" id="RJK98226.1"/>
    </source>
</evidence>